<sequence>MQEIINYFQKNFQLNPDQKGGKTFPRWGLPKLKFSRWFSIVLINYC</sequence>
<dbReference type="Proteomes" id="UP000017981">
    <property type="component" value="Unassembled WGS sequence"/>
</dbReference>
<gene>
    <name evidence="1" type="ORF">CWATWH0005_3098</name>
</gene>
<organism evidence="1 2">
    <name type="scientific">Crocosphaera watsonii WH 0005</name>
    <dbReference type="NCBI Taxonomy" id="423472"/>
    <lineage>
        <taxon>Bacteria</taxon>
        <taxon>Bacillati</taxon>
        <taxon>Cyanobacteriota</taxon>
        <taxon>Cyanophyceae</taxon>
        <taxon>Oscillatoriophycideae</taxon>
        <taxon>Chroococcales</taxon>
        <taxon>Aphanothecaceae</taxon>
        <taxon>Crocosphaera</taxon>
    </lineage>
</organism>
<name>T2IPH8_CROWT</name>
<evidence type="ECO:0000313" key="2">
    <source>
        <dbReference type="Proteomes" id="UP000017981"/>
    </source>
</evidence>
<dbReference type="AlphaFoldDB" id="T2IPH8"/>
<accession>T2IPH8</accession>
<protein>
    <submittedName>
        <fullName evidence="1">Uncharacterized protein</fullName>
    </submittedName>
</protein>
<proteinExistence type="predicted"/>
<evidence type="ECO:0000313" key="1">
    <source>
        <dbReference type="EMBL" id="CCQ54829.1"/>
    </source>
</evidence>
<dbReference type="EMBL" id="CAQL01000236">
    <property type="protein sequence ID" value="CCQ54829.1"/>
    <property type="molecule type" value="Genomic_DNA"/>
</dbReference>
<comment type="caution">
    <text evidence="1">The sequence shown here is derived from an EMBL/GenBank/DDBJ whole genome shotgun (WGS) entry which is preliminary data.</text>
</comment>
<reference evidence="1 2" key="1">
    <citation type="submission" date="2013-01" db="EMBL/GenBank/DDBJ databases">
        <authorList>
            <person name="Bench S."/>
        </authorList>
    </citation>
    <scope>NUCLEOTIDE SEQUENCE [LARGE SCALE GENOMIC DNA]</scope>
    <source>
        <strain evidence="1 2">WH 0005</strain>
    </source>
</reference>
<reference evidence="1 2" key="2">
    <citation type="submission" date="2013-09" db="EMBL/GenBank/DDBJ databases">
        <title>Whole genome comparison of six Crocosphaera watsonii strains with differing phenotypes.</title>
        <authorList>
            <person name="Bench S.R."/>
            <person name="Heller P."/>
            <person name="Frank I."/>
            <person name="Arciniega M."/>
            <person name="Shilova I.N."/>
            <person name="Zehr J.P."/>
        </authorList>
    </citation>
    <scope>NUCLEOTIDE SEQUENCE [LARGE SCALE GENOMIC DNA]</scope>
    <source>
        <strain evidence="1 2">WH 0005</strain>
    </source>
</reference>